<dbReference type="AlphaFoldDB" id="A0A1H0B4T4"/>
<feature type="domain" description="NAD(P)-binding" evidence="1">
    <location>
        <begin position="7"/>
        <end position="198"/>
    </location>
</feature>
<dbReference type="GO" id="GO:0016646">
    <property type="term" value="F:oxidoreductase activity, acting on the CH-NH group of donors, NAD or NADP as acceptor"/>
    <property type="evidence" value="ECO:0007669"/>
    <property type="project" value="TreeGrafter"/>
</dbReference>
<sequence length="211" mass="21766">MKFVLLGATGMIGSRIAAEAVDRGHQVTCVSRSGRPPVPGVTATAADAADSGRIAELAAGHDAVVSALAPSGDGGEQRERFVALNRAVVDATRAAGISRLLVVGGAGSLLVAPGEELVVQPVFPADLLGVALAHRDALAFYRTVEDLEWTNVSPPAEIAPGTRTGNSRVGGDELLVDAEGRSRISAEDYAAACVEELESNAHPRSRITFAY</sequence>
<dbReference type="Gene3D" id="3.40.50.720">
    <property type="entry name" value="NAD(P)-binding Rossmann-like Domain"/>
    <property type="match status" value="1"/>
</dbReference>
<protein>
    <recommendedName>
        <fullName evidence="1">NAD(P)-binding domain-containing protein</fullName>
    </recommendedName>
</protein>
<dbReference type="GeneID" id="40833347"/>
<evidence type="ECO:0000313" key="3">
    <source>
        <dbReference type="Proteomes" id="UP000199063"/>
    </source>
</evidence>
<dbReference type="OrthoDB" id="3191258at2"/>
<dbReference type="RefSeq" id="WP_093660654.1">
    <property type="nucleotide sequence ID" value="NZ_FNHI01000026.1"/>
</dbReference>
<keyword evidence="3" id="KW-1185">Reference proteome</keyword>
<dbReference type="Proteomes" id="UP000199063">
    <property type="component" value="Unassembled WGS sequence"/>
</dbReference>
<gene>
    <name evidence="2" type="ORF">SAMN05444921_12651</name>
</gene>
<dbReference type="Pfam" id="PF13460">
    <property type="entry name" value="NAD_binding_10"/>
    <property type="match status" value="1"/>
</dbReference>
<evidence type="ECO:0000259" key="1">
    <source>
        <dbReference type="Pfam" id="PF13460"/>
    </source>
</evidence>
<reference evidence="3" key="1">
    <citation type="submission" date="2016-10" db="EMBL/GenBank/DDBJ databases">
        <authorList>
            <person name="Varghese N."/>
            <person name="Submissions S."/>
        </authorList>
    </citation>
    <scope>NUCLEOTIDE SEQUENCE [LARGE SCALE GENOMIC DNA]</scope>
    <source>
        <strain evidence="3">CGMCC 4.7042</strain>
    </source>
</reference>
<dbReference type="InterPro" id="IPR051606">
    <property type="entry name" value="Polyketide_Oxido-like"/>
</dbReference>
<dbReference type="SUPFAM" id="SSF51735">
    <property type="entry name" value="NAD(P)-binding Rossmann-fold domains"/>
    <property type="match status" value="1"/>
</dbReference>
<accession>A0A1H0B4T4</accession>
<proteinExistence type="predicted"/>
<organism evidence="2 3">
    <name type="scientific">Streptomyces wuyuanensis</name>
    <dbReference type="NCBI Taxonomy" id="1196353"/>
    <lineage>
        <taxon>Bacteria</taxon>
        <taxon>Bacillati</taxon>
        <taxon>Actinomycetota</taxon>
        <taxon>Actinomycetes</taxon>
        <taxon>Kitasatosporales</taxon>
        <taxon>Streptomycetaceae</taxon>
        <taxon>Streptomyces</taxon>
    </lineage>
</organism>
<evidence type="ECO:0000313" key="2">
    <source>
        <dbReference type="EMBL" id="SDN40599.1"/>
    </source>
</evidence>
<dbReference type="STRING" id="1196353.SAMN05444921_12651"/>
<dbReference type="PANTHER" id="PTHR43355">
    <property type="entry name" value="FLAVIN REDUCTASE (NADPH)"/>
    <property type="match status" value="1"/>
</dbReference>
<dbReference type="InterPro" id="IPR036291">
    <property type="entry name" value="NAD(P)-bd_dom_sf"/>
</dbReference>
<name>A0A1H0B4T4_9ACTN</name>
<dbReference type="PANTHER" id="PTHR43355:SF2">
    <property type="entry name" value="FLAVIN REDUCTASE (NADPH)"/>
    <property type="match status" value="1"/>
</dbReference>
<dbReference type="EMBL" id="FNHI01000026">
    <property type="protein sequence ID" value="SDN40599.1"/>
    <property type="molecule type" value="Genomic_DNA"/>
</dbReference>
<dbReference type="InterPro" id="IPR016040">
    <property type="entry name" value="NAD(P)-bd_dom"/>
</dbReference>